<reference evidence="3" key="1">
    <citation type="journal article" date="1999" name="Methods Enzymol.">
        <title>High-efficiency full-length cDNA cloning.</title>
        <authorList>
            <person name="Carninci P."/>
            <person name="Hayashizaki Y."/>
        </authorList>
    </citation>
    <scope>NUCLEOTIDE SEQUENCE</scope>
    <source>
        <strain evidence="3">C57BL/6J</strain>
        <tissue evidence="3">Testis</tissue>
    </source>
</reference>
<reference evidence="3" key="5">
    <citation type="journal article" date="2001" name="Nature">
        <title>Functional annotation of a full-length mouse cDNA collection.</title>
        <authorList>
            <consortium name="The RIKEN Genome Exploration Research Group Phase II Team and the FANTOM Consortium"/>
        </authorList>
    </citation>
    <scope>NUCLEOTIDE SEQUENCE</scope>
    <source>
        <strain evidence="3">C57BL/6J</strain>
        <tissue evidence="3">Testis</tissue>
    </source>
</reference>
<protein>
    <submittedName>
        <fullName evidence="3">Uncharacterized protein</fullName>
    </submittedName>
</protein>
<reference evidence="3" key="2">
    <citation type="journal article" date="2000" name="Genome Res.">
        <title>Normalization and subtraction of cap-trapper-selected cDNAs to prepare full-length cDNA libraries for rapid discovery of new genes.</title>
        <authorList>
            <person name="Carninci P."/>
            <person name="Shibata Y."/>
            <person name="Hayatsu N."/>
            <person name="Sugahara Y."/>
            <person name="Shibata K."/>
            <person name="Itoh M."/>
            <person name="Konno H."/>
            <person name="Okazaki Y."/>
            <person name="Muramatsu M."/>
            <person name="Hayashizaki Y."/>
        </authorList>
    </citation>
    <scope>NUCLEOTIDE SEQUENCE</scope>
    <source>
        <strain evidence="3">C57BL/6J</strain>
        <tissue evidence="3">Testis</tissue>
    </source>
</reference>
<sequence>MPSLWTQRTPLFRWTFLCESANTASRCQQPPATGLAGTIVGQTLRRTSCWVSRGSSRIAGDRGNFCTWDQENQTVSQGKGPKKVQKKIPGKWQIL</sequence>
<reference evidence="3" key="9">
    <citation type="journal article" date="2005" name="Science">
        <title>Antisense Transcription in the Mammalian Transcriptome.</title>
        <authorList>
            <consortium name="RIKEN Genome Exploration Research Group and Genome Science Group (Genome Network Project Core Group) and the FANTOM Consortium"/>
        </authorList>
    </citation>
    <scope>NUCLEOTIDE SEQUENCE</scope>
    <source>
        <strain evidence="3">C57BL/6J</strain>
        <tissue evidence="3">Testis</tissue>
    </source>
</reference>
<reference evidence="3" key="6">
    <citation type="journal article" date="2002" name="Nature">
        <title>Analysis of the mouse transcriptome based on functional annotation of 60,770 full-length cDNAs.</title>
        <authorList>
            <consortium name="The FANTOM Consortium and the RIKEN Genome Exploration Research Group Phase I and II Team"/>
        </authorList>
    </citation>
    <scope>NUCLEOTIDE SEQUENCE</scope>
    <source>
        <strain evidence="3">C57BL/6J</strain>
        <tissue evidence="3">Testis</tissue>
    </source>
</reference>
<accession>Q8CES2</accession>
<reference evidence="2" key="7">
    <citation type="journal article" date="2004" name="Genome Res.">
        <title>The status, quality, and expansion of the NIH full-length cDNA project: the Mammalian Gene Collection (MGC).</title>
        <authorList>
            <consortium name="The MGC Project Team"/>
            <person name="Gerhard D.S."/>
            <person name="Wagner L."/>
            <person name="Feingold E.A."/>
            <person name="Shenmen C.M."/>
            <person name="Grouse L.H."/>
            <person name="Schuler G."/>
            <person name="Klein S.L."/>
            <person name="Old S."/>
            <person name="Rasooly R."/>
            <person name="Good P."/>
            <person name="Guyer M."/>
            <person name="Peck A.M."/>
            <person name="Derge J.G."/>
            <person name="Lipman D."/>
            <person name="Collins F.S."/>
            <person name="Jang W."/>
            <person name="Sherry S."/>
            <person name="Feolo M."/>
            <person name="Misquitta L."/>
            <person name="Lee E."/>
            <person name="Rotmistrovsky K."/>
            <person name="Greenhut S.F."/>
            <person name="Schaefer C.F."/>
            <person name="Buetow K."/>
            <person name="Bonner T.I."/>
            <person name="Haussler D."/>
            <person name="Kent J."/>
            <person name="Kiekhaus M."/>
            <person name="Furey T."/>
            <person name="Brent M."/>
            <person name="Prange C."/>
            <person name="Schreiber K."/>
            <person name="Shapiro N."/>
            <person name="Bhat N.K."/>
            <person name="Hopkins R.F."/>
            <person name="Hsie F."/>
            <person name="Driscoll T."/>
            <person name="Soares M.B."/>
            <person name="Casavant T.L."/>
            <person name="Scheetz T.E."/>
            <person name="Brown-stein M.J."/>
            <person name="Usdin T.B."/>
            <person name="Toshiyuki S."/>
            <person name="Carninci P."/>
            <person name="Piao Y."/>
            <person name="Dudekula D.B."/>
            <person name="Ko M.S."/>
            <person name="Kawakami K."/>
            <person name="Suzuki Y."/>
            <person name="Sugano S."/>
            <person name="Gruber C.E."/>
            <person name="Smith M.R."/>
            <person name="Simmons B."/>
            <person name="Moore T."/>
            <person name="Waterman R."/>
            <person name="Johnson S.L."/>
            <person name="Ruan Y."/>
            <person name="Wei C.L."/>
            <person name="Mathavan S."/>
            <person name="Gunaratne P.H."/>
            <person name="Wu J."/>
            <person name="Garcia A.M."/>
            <person name="Hulyk S.W."/>
            <person name="Fuh E."/>
            <person name="Yuan Y."/>
            <person name="Sneed A."/>
            <person name="Kowis C."/>
            <person name="Hodgson A."/>
            <person name="Muzny D.M."/>
            <person name="McPherson J."/>
            <person name="Gibbs R.A."/>
            <person name="Fahey J."/>
            <person name="Helton E."/>
            <person name="Ketteman M."/>
            <person name="Madan A."/>
            <person name="Rodrigues S."/>
            <person name="Sanchez A."/>
            <person name="Whiting M."/>
            <person name="Madari A."/>
            <person name="Young A.C."/>
            <person name="Wetherby K.D."/>
            <person name="Granite S.J."/>
            <person name="Kwong P.N."/>
            <person name="Brinkley C.P."/>
            <person name="Pearson R.L."/>
            <person name="Bouffard G.G."/>
            <person name="Blakesly R.W."/>
            <person name="Green E.D."/>
            <person name="Dickson M.C."/>
            <person name="Rodriguez A.C."/>
            <person name="Grimwood J."/>
            <person name="Schmutz J."/>
            <person name="Myers R.M."/>
            <person name="Butterfield Y.S."/>
            <person name="Griffith M."/>
            <person name="Griffith O.L."/>
            <person name="Krzywinski M.I."/>
            <person name="Liao N."/>
            <person name="Morin R."/>
            <person name="Morrin R."/>
            <person name="Palmquist D."/>
            <person name="Petrescu A.S."/>
            <person name="Skalska U."/>
            <person name="Smailus D.E."/>
            <person name="Stott J.M."/>
            <person name="Schnerch A."/>
            <person name="Schein J.E."/>
            <person name="Jones S.J."/>
            <person name="Holt R.A."/>
            <person name="Baross A."/>
            <person name="Marra M.A."/>
            <person name="Clifton S."/>
            <person name="Makowski K.A."/>
            <person name="Bosak S."/>
            <person name="Malek J."/>
        </authorList>
    </citation>
    <scope>NUCLEOTIDE SEQUENCE [LARGE SCALE MRNA]</scope>
    <source>
        <tissue evidence="2">Testis</tissue>
    </source>
</reference>
<gene>
    <name evidence="2 4" type="primary">4930474M22Rik</name>
</gene>
<feature type="region of interest" description="Disordered" evidence="1">
    <location>
        <begin position="72"/>
        <end position="95"/>
    </location>
</feature>
<evidence type="ECO:0000256" key="1">
    <source>
        <dbReference type="SAM" id="MobiDB-lite"/>
    </source>
</evidence>
<evidence type="ECO:0000313" key="4">
    <source>
        <dbReference type="MGI" id="MGI:1922167"/>
    </source>
</evidence>
<dbReference type="MGI" id="MGI:1922167">
    <property type="gene designation" value="4930474M22Rik"/>
</dbReference>
<dbReference type="AlphaFoldDB" id="Q8CES2"/>
<reference evidence="3" key="8">
    <citation type="journal article" date="2005" name="Science">
        <title>The Transcriptional Landscape of the Mammalian Genome.</title>
        <authorList>
            <consortium name="The FANTOM Consortium"/>
            <consortium name="Riken Genome Exploration Research Group and Genome Science Group (Genome Network Project Core Group)"/>
        </authorList>
    </citation>
    <scope>NUCLEOTIDE SEQUENCE</scope>
    <source>
        <strain evidence="3">C57BL/6J</strain>
        <tissue evidence="3">Testis</tissue>
    </source>
</reference>
<evidence type="ECO:0000313" key="2">
    <source>
        <dbReference type="EMBL" id="AAH89489.1"/>
    </source>
</evidence>
<organism evidence="3">
    <name type="scientific">Mus musculus</name>
    <name type="common">Mouse</name>
    <dbReference type="NCBI Taxonomy" id="10090"/>
    <lineage>
        <taxon>Eukaryota</taxon>
        <taxon>Metazoa</taxon>
        <taxon>Chordata</taxon>
        <taxon>Craniata</taxon>
        <taxon>Vertebrata</taxon>
        <taxon>Euteleostomi</taxon>
        <taxon>Mammalia</taxon>
        <taxon>Eutheria</taxon>
        <taxon>Euarchontoglires</taxon>
        <taxon>Glires</taxon>
        <taxon>Rodentia</taxon>
        <taxon>Myomorpha</taxon>
        <taxon>Muroidea</taxon>
        <taxon>Muridae</taxon>
        <taxon>Murinae</taxon>
        <taxon>Mus</taxon>
        <taxon>Mus</taxon>
    </lineage>
</organism>
<dbReference type="EMBL" id="AK015576">
    <property type="protein sequence ID" value="BAC25465.1"/>
    <property type="molecule type" value="mRNA"/>
</dbReference>
<reference evidence="3" key="4">
    <citation type="submission" date="2000-07" db="EMBL/GenBank/DDBJ databases">
        <authorList>
            <person name="Adachi J."/>
            <person name="Aizawa K."/>
            <person name="Akahira S."/>
            <person name="Akimura T."/>
            <person name="Arai A."/>
            <person name="Aono H."/>
            <person name="Arakawa T."/>
            <person name="Bono H."/>
            <person name="Carninci P."/>
            <person name="Fukuda S."/>
            <person name="Fukunishi Y."/>
            <person name="Furuno M."/>
            <person name="Hanagaki T."/>
            <person name="Hara A."/>
            <person name="Hayatsu N."/>
            <person name="Hiramoto K."/>
            <person name="Hiraoka T."/>
            <person name="Hori F."/>
            <person name="Imotani K."/>
            <person name="Ishii Y."/>
            <person name="Itoh M."/>
            <person name="Izawa M."/>
            <person name="Kasukawa T."/>
            <person name="Kato H."/>
            <person name="Kawai J."/>
            <person name="Kojima Y."/>
            <person name="Konno H."/>
            <person name="Kouda M."/>
            <person name="Koya S."/>
            <person name="Kurihara C."/>
            <person name="Matsuyama T."/>
            <person name="Miyazaki A."/>
            <person name="Nishi K."/>
            <person name="Nomura K."/>
            <person name="Numazaki R."/>
            <person name="Ohno M."/>
            <person name="Okazaki Y."/>
            <person name="Okido T."/>
            <person name="Owa C."/>
            <person name="Saito H."/>
            <person name="Saito R."/>
            <person name="Sakai C."/>
            <person name="Sakai K."/>
            <person name="Sano H."/>
            <person name="Sasaki D."/>
            <person name="Shibata K."/>
            <person name="Shibata Y."/>
            <person name="Shinagawa A."/>
            <person name="Shiraki T."/>
            <person name="Sogabe Y."/>
            <person name="Suzuki H."/>
            <person name="Tagami M."/>
            <person name="Tagawa A."/>
            <person name="Takahashi F."/>
            <person name="Tanaka T."/>
            <person name="Tejima Y."/>
            <person name="Toya T."/>
            <person name="Yamamura T."/>
            <person name="Yasunishi A."/>
            <person name="Yoshida K."/>
            <person name="Yoshino M."/>
            <person name="Muramatsu M."/>
            <person name="Hayashizaki Y."/>
        </authorList>
    </citation>
    <scope>NUCLEOTIDE SEQUENCE</scope>
    <source>
        <strain evidence="3">C57BL/6J</strain>
        <tissue evidence="3">Testis</tissue>
    </source>
</reference>
<dbReference type="AGR" id="MGI:1922167"/>
<feature type="compositionally biased region" description="Basic residues" evidence="1">
    <location>
        <begin position="80"/>
        <end position="89"/>
    </location>
</feature>
<reference evidence="3" key="3">
    <citation type="journal article" date="2000" name="Genome Res.">
        <title>RIKEN integrated sequence analysis (RISA) system--384-format sequencing pipeline with 384 multicapillary sequencer.</title>
        <authorList>
            <person name="Shibata K."/>
            <person name="Itoh M."/>
            <person name="Aizawa K."/>
            <person name="Nagaoka S."/>
            <person name="Sasaki N."/>
            <person name="Carninci P."/>
            <person name="Konno H."/>
            <person name="Akiyama J."/>
            <person name="Nishi K."/>
            <person name="Kitsunai T."/>
            <person name="Tashiro H."/>
            <person name="Itoh M."/>
            <person name="Sumi N."/>
            <person name="Ishii Y."/>
            <person name="Nakamura S."/>
            <person name="Hazama M."/>
            <person name="Nishine T."/>
            <person name="Harada A."/>
            <person name="Yamamoto R."/>
            <person name="Matsumoto H."/>
            <person name="Sakaguchi S."/>
            <person name="Ikegami T."/>
            <person name="Kashiwagi K."/>
            <person name="Fujiwake S."/>
            <person name="Inoue K."/>
            <person name="Togawa Y."/>
            <person name="Izawa M."/>
            <person name="Ohara E."/>
            <person name="Watahiki M."/>
            <person name="Yoneda Y."/>
            <person name="Ishikawa T."/>
            <person name="Ozawa K."/>
            <person name="Tanaka T."/>
            <person name="Matsuura S."/>
            <person name="Kawai J."/>
            <person name="Okazaki Y."/>
            <person name="Muramatsu M."/>
            <person name="Inoue Y."/>
            <person name="Kira A."/>
            <person name="Hayashizaki Y."/>
        </authorList>
    </citation>
    <scope>NUCLEOTIDE SEQUENCE</scope>
    <source>
        <strain evidence="3">C57BL/6J</strain>
        <tissue evidence="3">Testis</tissue>
    </source>
</reference>
<proteinExistence type="evidence at transcript level"/>
<evidence type="ECO:0000313" key="3">
    <source>
        <dbReference type="EMBL" id="BAC25465.1"/>
    </source>
</evidence>
<dbReference type="EMBL" id="BC089489">
    <property type="protein sequence ID" value="AAH89489.1"/>
    <property type="molecule type" value="mRNA"/>
</dbReference>
<name>Q8CES2_MOUSE</name>